<evidence type="ECO:0000256" key="5">
    <source>
        <dbReference type="ARBA" id="ARBA00022785"/>
    </source>
</evidence>
<dbReference type="Gene3D" id="3.40.50.620">
    <property type="entry name" value="HUPs"/>
    <property type="match status" value="1"/>
</dbReference>
<comment type="pathway">
    <text evidence="1 11">Purine metabolism; 7-cyano-7-deazaguanine biosynthesis.</text>
</comment>
<dbReference type="EC" id="6.3.4.20" evidence="9 11"/>
<evidence type="ECO:0000256" key="10">
    <source>
        <dbReference type="ARBA" id="ARBA00047890"/>
    </source>
</evidence>
<dbReference type="Pfam" id="PF06508">
    <property type="entry name" value="QueC"/>
    <property type="match status" value="1"/>
</dbReference>
<feature type="binding site" evidence="11">
    <location>
        <begin position="8"/>
        <end position="18"/>
    </location>
    <ligand>
        <name>ATP</name>
        <dbReference type="ChEBI" id="CHEBI:30616"/>
    </ligand>
</feature>
<keyword evidence="6 11" id="KW-0862">Zinc</keyword>
<evidence type="ECO:0000256" key="4">
    <source>
        <dbReference type="ARBA" id="ARBA00022741"/>
    </source>
</evidence>
<evidence type="ECO:0000313" key="13">
    <source>
        <dbReference type="Proteomes" id="UP001214250"/>
    </source>
</evidence>
<organism evidence="12 13">
    <name type="scientific">Lentisphaera profundi</name>
    <dbReference type="NCBI Taxonomy" id="1658616"/>
    <lineage>
        <taxon>Bacteria</taxon>
        <taxon>Pseudomonadati</taxon>
        <taxon>Lentisphaerota</taxon>
        <taxon>Lentisphaeria</taxon>
        <taxon>Lentisphaerales</taxon>
        <taxon>Lentisphaeraceae</taxon>
        <taxon>Lentisphaera</taxon>
    </lineage>
</organism>
<keyword evidence="5 11" id="KW-0671">Queuosine biosynthesis</keyword>
<reference evidence="12 13" key="1">
    <citation type="submission" date="2023-02" db="EMBL/GenBank/DDBJ databases">
        <title>Genome sequence of Lentisphaera profundi SAORIC-696.</title>
        <authorList>
            <person name="Kim e."/>
            <person name="Cho J.-C."/>
            <person name="Choi A."/>
            <person name="Kang I."/>
        </authorList>
    </citation>
    <scope>NUCLEOTIDE SEQUENCE [LARGE SCALE GENOMIC DNA]</scope>
    <source>
        <strain evidence="12 13">SAORIC-696</strain>
    </source>
</reference>
<evidence type="ECO:0000256" key="6">
    <source>
        <dbReference type="ARBA" id="ARBA00022833"/>
    </source>
</evidence>
<feature type="binding site" evidence="11">
    <location>
        <position position="204"/>
    </location>
    <ligand>
        <name>Zn(2+)</name>
        <dbReference type="ChEBI" id="CHEBI:29105"/>
    </ligand>
</feature>
<proteinExistence type="inferred from homology"/>
<evidence type="ECO:0000256" key="3">
    <source>
        <dbReference type="ARBA" id="ARBA00022723"/>
    </source>
</evidence>
<dbReference type="GO" id="GO:0016874">
    <property type="term" value="F:ligase activity"/>
    <property type="evidence" value="ECO:0007669"/>
    <property type="project" value="UniProtKB-KW"/>
</dbReference>
<feature type="binding site" evidence="11">
    <location>
        <position position="201"/>
    </location>
    <ligand>
        <name>Zn(2+)</name>
        <dbReference type="ChEBI" id="CHEBI:29105"/>
    </ligand>
</feature>
<evidence type="ECO:0000256" key="9">
    <source>
        <dbReference type="ARBA" id="ARBA00039149"/>
    </source>
</evidence>
<comment type="function">
    <text evidence="11">Catalyzes the ATP-dependent conversion of 7-carboxy-7-deazaguanine (CDG) to 7-cyano-7-deazaguanine (preQ(0)).</text>
</comment>
<keyword evidence="2 11" id="KW-0436">Ligase</keyword>
<dbReference type="InterPro" id="IPR018317">
    <property type="entry name" value="QueC"/>
</dbReference>
<evidence type="ECO:0000313" key="12">
    <source>
        <dbReference type="EMBL" id="WDE98007.1"/>
    </source>
</evidence>
<dbReference type="PIRSF" id="PIRSF006293">
    <property type="entry name" value="ExsB"/>
    <property type="match status" value="1"/>
</dbReference>
<evidence type="ECO:0000256" key="2">
    <source>
        <dbReference type="ARBA" id="ARBA00022598"/>
    </source>
</evidence>
<dbReference type="PANTHER" id="PTHR42914">
    <property type="entry name" value="7-CYANO-7-DEAZAGUANINE SYNTHASE"/>
    <property type="match status" value="1"/>
</dbReference>
<evidence type="ECO:0000256" key="1">
    <source>
        <dbReference type="ARBA" id="ARBA00005061"/>
    </source>
</evidence>
<name>A0ABY7VYR5_9BACT</name>
<comment type="similarity">
    <text evidence="8 11">Belongs to the QueC family.</text>
</comment>
<dbReference type="RefSeq" id="WP_274152734.1">
    <property type="nucleotide sequence ID" value="NZ_CP117812.1"/>
</dbReference>
<dbReference type="EMBL" id="CP117812">
    <property type="protein sequence ID" value="WDE98007.1"/>
    <property type="molecule type" value="Genomic_DNA"/>
</dbReference>
<comment type="cofactor">
    <cofactor evidence="11">
        <name>Zn(2+)</name>
        <dbReference type="ChEBI" id="CHEBI:29105"/>
    </cofactor>
    <text evidence="11">Binds 1 zinc ion per subunit.</text>
</comment>
<sequence>MKKAAVLISGGLDSTTLLHHVIKSLGYDEVYALSFDYGQKHSQELVLAKKQCDSLAEVKEHNVLDISYMGGFLGASSALVKGGVDVPDLKDIAEGDLDQPVTYVPNRNMMLLSIAASFAESRDCRQLYYGAQAQDEYGYWDCTEDFLARMNDVFSLNRRTGVRVEAPFVNMSKGHVAKIGLALGIDYAQTWTCYRGGELPCEVCPSCVERALAFKECGIEDPLLKR</sequence>
<keyword evidence="3 11" id="KW-0479">Metal-binding</keyword>
<evidence type="ECO:0000256" key="11">
    <source>
        <dbReference type="HAMAP-Rule" id="MF_01633"/>
    </source>
</evidence>
<feature type="binding site" evidence="11">
    <location>
        <position position="193"/>
    </location>
    <ligand>
        <name>Zn(2+)</name>
        <dbReference type="ChEBI" id="CHEBI:29105"/>
    </ligand>
</feature>
<evidence type="ECO:0000256" key="8">
    <source>
        <dbReference type="ARBA" id="ARBA00037993"/>
    </source>
</evidence>
<dbReference type="HAMAP" id="MF_01633">
    <property type="entry name" value="QueC"/>
    <property type="match status" value="1"/>
</dbReference>
<keyword evidence="7 11" id="KW-0067">ATP-binding</keyword>
<accession>A0ABY7VYR5</accession>
<dbReference type="CDD" id="cd01995">
    <property type="entry name" value="QueC-like"/>
    <property type="match status" value="1"/>
</dbReference>
<dbReference type="Proteomes" id="UP001214250">
    <property type="component" value="Chromosome 2"/>
</dbReference>
<dbReference type="InterPro" id="IPR014729">
    <property type="entry name" value="Rossmann-like_a/b/a_fold"/>
</dbReference>
<keyword evidence="13" id="KW-1185">Reference proteome</keyword>
<comment type="catalytic activity">
    <reaction evidence="10 11">
        <text>7-carboxy-7-carbaguanine + NH4(+) + 2 ATP = 7-cyano-7-carbaguanine + 2 AMP + 2 diphosphate + 2 H(+)</text>
        <dbReference type="Rhea" id="RHEA:27982"/>
        <dbReference type="ChEBI" id="CHEBI:15378"/>
        <dbReference type="ChEBI" id="CHEBI:28938"/>
        <dbReference type="ChEBI" id="CHEBI:30616"/>
        <dbReference type="ChEBI" id="CHEBI:33019"/>
        <dbReference type="ChEBI" id="CHEBI:45075"/>
        <dbReference type="ChEBI" id="CHEBI:61036"/>
        <dbReference type="ChEBI" id="CHEBI:456215"/>
        <dbReference type="EC" id="6.3.4.20"/>
    </reaction>
</comment>
<feature type="binding site" evidence="11">
    <location>
        <position position="207"/>
    </location>
    <ligand>
        <name>Zn(2+)</name>
        <dbReference type="ChEBI" id="CHEBI:29105"/>
    </ligand>
</feature>
<protein>
    <recommendedName>
        <fullName evidence="9 11">7-cyano-7-deazaguanine synthase</fullName>
        <ecNumber evidence="9 11">6.3.4.20</ecNumber>
    </recommendedName>
    <alternativeName>
        <fullName evidence="11">7-cyano-7-carbaguanine synthase</fullName>
    </alternativeName>
    <alternativeName>
        <fullName evidence="11">PreQ(0) synthase</fullName>
    </alternativeName>
    <alternativeName>
        <fullName evidence="11">Queuosine biosynthesis protein QueC</fullName>
    </alternativeName>
</protein>
<keyword evidence="4 11" id="KW-0547">Nucleotide-binding</keyword>
<gene>
    <name evidence="11 12" type="primary">queC</name>
    <name evidence="12" type="ORF">PQO03_19470</name>
</gene>
<dbReference type="PANTHER" id="PTHR42914:SF1">
    <property type="entry name" value="7-CYANO-7-DEAZAGUANINE SYNTHASE"/>
    <property type="match status" value="1"/>
</dbReference>
<evidence type="ECO:0000256" key="7">
    <source>
        <dbReference type="ARBA" id="ARBA00022840"/>
    </source>
</evidence>
<dbReference type="NCBIfam" id="TIGR00364">
    <property type="entry name" value="7-cyano-7-deazaguanine synthase QueC"/>
    <property type="match status" value="1"/>
</dbReference>
<dbReference type="SUPFAM" id="SSF52402">
    <property type="entry name" value="Adenine nucleotide alpha hydrolases-like"/>
    <property type="match status" value="1"/>
</dbReference>